<sequence length="337" mass="37975">MIKKLFIITLLVLVSSVVVFTAYQAYKLSNNVKELISPTGSLSKKDSKDTKIPDEPTKVSKDKMFSVLLLGIDRRHKSETSFRTDIMILVSVNQTKKKVVFTSVPRDLWVNGGRINATYVGSGWPAMQDAFERITGQKPDAFIQSDFEDLVWIVDTMGGIDLDLETGFIDSEYPNDVTKTYQTVSFNSGLQHVDGRTALILSRSRHGNNGEGSDFKRMLRQHKILKAMPEAILSTKSLFNPLNVKKFYEMVTEHMVTDLGLKDTDILWSFYPQRNEYTVESFLVDSTFLHNPPLSEYGGAWVLVPINNDYSPIHTALSVKLGLIDPAPETIKTEEQP</sequence>
<evidence type="ECO:0000313" key="4">
    <source>
        <dbReference type="Proteomes" id="UP000176504"/>
    </source>
</evidence>
<dbReference type="NCBIfam" id="TIGR00350">
    <property type="entry name" value="lytR_cpsA_psr"/>
    <property type="match status" value="1"/>
</dbReference>
<dbReference type="Pfam" id="PF03816">
    <property type="entry name" value="LytR_cpsA_psr"/>
    <property type="match status" value="1"/>
</dbReference>
<evidence type="ECO:0000313" key="3">
    <source>
        <dbReference type="EMBL" id="OGC54948.1"/>
    </source>
</evidence>
<name>A0A1F4VD78_UNCKA</name>
<proteinExistence type="inferred from homology"/>
<dbReference type="AlphaFoldDB" id="A0A1F4VD78"/>
<dbReference type="InterPro" id="IPR004474">
    <property type="entry name" value="LytR_CpsA_psr"/>
</dbReference>
<dbReference type="PANTHER" id="PTHR33392:SF6">
    <property type="entry name" value="POLYISOPRENYL-TEICHOIC ACID--PEPTIDOGLYCAN TEICHOIC ACID TRANSFERASE TAGU"/>
    <property type="match status" value="1"/>
</dbReference>
<dbReference type="EMBL" id="MEVI01000003">
    <property type="protein sequence ID" value="OGC54948.1"/>
    <property type="molecule type" value="Genomic_DNA"/>
</dbReference>
<accession>A0A1F4VD78</accession>
<dbReference type="InterPro" id="IPR050922">
    <property type="entry name" value="LytR/CpsA/Psr_CW_biosynth"/>
</dbReference>
<dbReference type="Gene3D" id="3.40.630.190">
    <property type="entry name" value="LCP protein"/>
    <property type="match status" value="1"/>
</dbReference>
<dbReference type="Proteomes" id="UP000176504">
    <property type="component" value="Unassembled WGS sequence"/>
</dbReference>
<comment type="similarity">
    <text evidence="1">Belongs to the LytR/CpsA/Psr (LCP) family.</text>
</comment>
<organism evidence="3 4">
    <name type="scientific">candidate division WWE3 bacterium RIFCSPLOWO2_01_FULL_41_18</name>
    <dbReference type="NCBI Taxonomy" id="1802625"/>
    <lineage>
        <taxon>Bacteria</taxon>
        <taxon>Katanobacteria</taxon>
    </lineage>
</organism>
<comment type="caution">
    <text evidence="3">The sequence shown here is derived from an EMBL/GenBank/DDBJ whole genome shotgun (WGS) entry which is preliminary data.</text>
</comment>
<evidence type="ECO:0000256" key="1">
    <source>
        <dbReference type="ARBA" id="ARBA00006068"/>
    </source>
</evidence>
<dbReference type="PANTHER" id="PTHR33392">
    <property type="entry name" value="POLYISOPRENYL-TEICHOIC ACID--PEPTIDOGLYCAN TEICHOIC ACID TRANSFERASE TAGU"/>
    <property type="match status" value="1"/>
</dbReference>
<protein>
    <recommendedName>
        <fullName evidence="2">Cell envelope-related transcriptional attenuator domain-containing protein</fullName>
    </recommendedName>
</protein>
<evidence type="ECO:0000259" key="2">
    <source>
        <dbReference type="Pfam" id="PF03816"/>
    </source>
</evidence>
<reference evidence="3 4" key="1">
    <citation type="journal article" date="2016" name="Nat. Commun.">
        <title>Thousands of microbial genomes shed light on interconnected biogeochemical processes in an aquifer system.</title>
        <authorList>
            <person name="Anantharaman K."/>
            <person name="Brown C.T."/>
            <person name="Hug L.A."/>
            <person name="Sharon I."/>
            <person name="Castelle C.J."/>
            <person name="Probst A.J."/>
            <person name="Thomas B.C."/>
            <person name="Singh A."/>
            <person name="Wilkins M.J."/>
            <person name="Karaoz U."/>
            <person name="Brodie E.L."/>
            <person name="Williams K.H."/>
            <person name="Hubbard S.S."/>
            <person name="Banfield J.F."/>
        </authorList>
    </citation>
    <scope>NUCLEOTIDE SEQUENCE [LARGE SCALE GENOMIC DNA]</scope>
</reference>
<feature type="domain" description="Cell envelope-related transcriptional attenuator" evidence="2">
    <location>
        <begin position="83"/>
        <end position="231"/>
    </location>
</feature>
<gene>
    <name evidence="3" type="ORF">A3A78_03125</name>
</gene>